<reference evidence="2" key="1">
    <citation type="submission" date="2018-02" db="EMBL/GenBank/DDBJ databases">
        <authorList>
            <person name="Cohen D.B."/>
            <person name="Kent A.D."/>
        </authorList>
    </citation>
    <scope>NUCLEOTIDE SEQUENCE</scope>
</reference>
<sequence>MPLPTSHPSNRINYFNVQRQLPQRNLVSSLNLHRFISYNQNPPRQDLSDRNILTTTRQLRTQPLMQMANTRVIQPYLSLPNPQPQDPLIGTGINARMQQQQQQVQSPSQIERRENRVPHNNGHVARKLPQTAPEIIDLDGHGEDDKDKSKGLIDVDLNL</sequence>
<feature type="compositionally biased region" description="Basic and acidic residues" evidence="1">
    <location>
        <begin position="138"/>
        <end position="153"/>
    </location>
</feature>
<dbReference type="EMBL" id="OIVN01000078">
    <property type="protein sequence ID" value="SPC73838.1"/>
    <property type="molecule type" value="Genomic_DNA"/>
</dbReference>
<evidence type="ECO:0000313" key="2">
    <source>
        <dbReference type="EMBL" id="SPC73838.1"/>
    </source>
</evidence>
<gene>
    <name evidence="2" type="ORF">FSB_LOCUS1720</name>
</gene>
<proteinExistence type="predicted"/>
<dbReference type="AlphaFoldDB" id="A0A2N9EGM4"/>
<protein>
    <submittedName>
        <fullName evidence="2">Uncharacterized protein</fullName>
    </submittedName>
</protein>
<evidence type="ECO:0000256" key="1">
    <source>
        <dbReference type="SAM" id="MobiDB-lite"/>
    </source>
</evidence>
<name>A0A2N9EGM4_FAGSY</name>
<accession>A0A2N9EGM4</accession>
<organism evidence="2">
    <name type="scientific">Fagus sylvatica</name>
    <name type="common">Beechnut</name>
    <dbReference type="NCBI Taxonomy" id="28930"/>
    <lineage>
        <taxon>Eukaryota</taxon>
        <taxon>Viridiplantae</taxon>
        <taxon>Streptophyta</taxon>
        <taxon>Embryophyta</taxon>
        <taxon>Tracheophyta</taxon>
        <taxon>Spermatophyta</taxon>
        <taxon>Magnoliopsida</taxon>
        <taxon>eudicotyledons</taxon>
        <taxon>Gunneridae</taxon>
        <taxon>Pentapetalae</taxon>
        <taxon>rosids</taxon>
        <taxon>fabids</taxon>
        <taxon>Fagales</taxon>
        <taxon>Fagaceae</taxon>
        <taxon>Fagus</taxon>
    </lineage>
</organism>
<feature type="region of interest" description="Disordered" evidence="1">
    <location>
        <begin position="101"/>
        <end position="159"/>
    </location>
</feature>